<evidence type="ECO:0008006" key="5">
    <source>
        <dbReference type="Google" id="ProtNLM"/>
    </source>
</evidence>
<dbReference type="InterPro" id="IPR050706">
    <property type="entry name" value="Cyclic-di-GMP_PDE-like"/>
</dbReference>
<dbReference type="CDD" id="cd01948">
    <property type="entry name" value="EAL"/>
    <property type="match status" value="1"/>
</dbReference>
<comment type="caution">
    <text evidence="3">The sequence shown here is derived from an EMBL/GenBank/DDBJ whole genome shotgun (WGS) entry which is preliminary data.</text>
</comment>
<dbReference type="Pfam" id="PF00990">
    <property type="entry name" value="GGDEF"/>
    <property type="match status" value="1"/>
</dbReference>
<dbReference type="PROSITE" id="PS50883">
    <property type="entry name" value="EAL"/>
    <property type="match status" value="1"/>
</dbReference>
<feature type="domain" description="GGDEF" evidence="2">
    <location>
        <begin position="1"/>
        <end position="132"/>
    </location>
</feature>
<dbReference type="Gene3D" id="3.20.20.450">
    <property type="entry name" value="EAL domain"/>
    <property type="match status" value="1"/>
</dbReference>
<dbReference type="PANTHER" id="PTHR33121:SF79">
    <property type="entry name" value="CYCLIC DI-GMP PHOSPHODIESTERASE PDED-RELATED"/>
    <property type="match status" value="1"/>
</dbReference>
<dbReference type="PROSITE" id="PS50887">
    <property type="entry name" value="GGDEF"/>
    <property type="match status" value="1"/>
</dbReference>
<dbReference type="Pfam" id="PF00563">
    <property type="entry name" value="EAL"/>
    <property type="match status" value="1"/>
</dbReference>
<reference evidence="3 4" key="1">
    <citation type="submission" date="2021-01" db="EMBL/GenBank/DDBJ databases">
        <title>Whole genome shotgun sequence of Actinoplanes humidus NBRC 14915.</title>
        <authorList>
            <person name="Komaki H."/>
            <person name="Tamura T."/>
        </authorList>
    </citation>
    <scope>NUCLEOTIDE SEQUENCE [LARGE SCALE GENOMIC DNA]</scope>
    <source>
        <strain evidence="3 4">NBRC 14915</strain>
    </source>
</reference>
<gene>
    <name evidence="3" type="ORF">Ahu01nite_071540</name>
</gene>
<proteinExistence type="predicted"/>
<dbReference type="InterPro" id="IPR001633">
    <property type="entry name" value="EAL_dom"/>
</dbReference>
<sequence>MALLLIDLDGFKLINDAYGHAAGHTVLRHFAAELRDAVRAGDLAARIGDDEFAVLLRGVSDAGQARAVADRILAVTAAHPVPIGDDLVPVRASIGVAVAVDGEPPQELTRRADVAVYHSKRAGSHGCVVHDPSLTDRRADDALLSEDLDHALDRGELHVLYQPIVTLADARPVAAEALLRWQHPTRGPIPPDRFIPIAERSGAIARIGLWVLAEAAAQPFPTSVNISPRQLREPTVVHDILAVLHRTGRDPRDLILEITESASVDGETVIGALRTLRTHGIRIAIDDFGTGYSSLQYLTRLPVDILKIDRSFVAELNGTPGGAAVTEAIIHLARALTLTTVAEGIETPAQAAELQSLGCDKGQGYLYAEPLPAADVARTFVASAAEGRTGNVGGSA</sequence>
<dbReference type="CDD" id="cd01949">
    <property type="entry name" value="GGDEF"/>
    <property type="match status" value="1"/>
</dbReference>
<dbReference type="InterPro" id="IPR000160">
    <property type="entry name" value="GGDEF_dom"/>
</dbReference>
<dbReference type="InterPro" id="IPR029787">
    <property type="entry name" value="Nucleotide_cyclase"/>
</dbReference>
<organism evidence="3 4">
    <name type="scientific">Winogradskya humida</name>
    <dbReference type="NCBI Taxonomy" id="113566"/>
    <lineage>
        <taxon>Bacteria</taxon>
        <taxon>Bacillati</taxon>
        <taxon>Actinomycetota</taxon>
        <taxon>Actinomycetes</taxon>
        <taxon>Micromonosporales</taxon>
        <taxon>Micromonosporaceae</taxon>
        <taxon>Winogradskya</taxon>
    </lineage>
</organism>
<dbReference type="SMART" id="SM00052">
    <property type="entry name" value="EAL"/>
    <property type="match status" value="1"/>
</dbReference>
<dbReference type="SMART" id="SM00267">
    <property type="entry name" value="GGDEF"/>
    <property type="match status" value="1"/>
</dbReference>
<evidence type="ECO:0000259" key="2">
    <source>
        <dbReference type="PROSITE" id="PS50887"/>
    </source>
</evidence>
<dbReference type="SUPFAM" id="SSF141868">
    <property type="entry name" value="EAL domain-like"/>
    <property type="match status" value="1"/>
</dbReference>
<accession>A0ABQ4A125</accession>
<protein>
    <recommendedName>
        <fullName evidence="5">Diguanylate cyclase (GGDEF)-like protein</fullName>
    </recommendedName>
</protein>
<dbReference type="Proteomes" id="UP000603200">
    <property type="component" value="Unassembled WGS sequence"/>
</dbReference>
<dbReference type="InterPro" id="IPR043128">
    <property type="entry name" value="Rev_trsase/Diguanyl_cyclase"/>
</dbReference>
<keyword evidence="4" id="KW-1185">Reference proteome</keyword>
<dbReference type="PANTHER" id="PTHR33121">
    <property type="entry name" value="CYCLIC DI-GMP PHOSPHODIESTERASE PDEF"/>
    <property type="match status" value="1"/>
</dbReference>
<dbReference type="InterPro" id="IPR035919">
    <property type="entry name" value="EAL_sf"/>
</dbReference>
<dbReference type="NCBIfam" id="TIGR00254">
    <property type="entry name" value="GGDEF"/>
    <property type="match status" value="1"/>
</dbReference>
<evidence type="ECO:0000313" key="3">
    <source>
        <dbReference type="EMBL" id="GIE24052.1"/>
    </source>
</evidence>
<name>A0ABQ4A125_9ACTN</name>
<feature type="domain" description="EAL" evidence="1">
    <location>
        <begin position="141"/>
        <end position="384"/>
    </location>
</feature>
<dbReference type="EMBL" id="BOMN01000101">
    <property type="protein sequence ID" value="GIE24052.1"/>
    <property type="molecule type" value="Genomic_DNA"/>
</dbReference>
<evidence type="ECO:0000259" key="1">
    <source>
        <dbReference type="PROSITE" id="PS50883"/>
    </source>
</evidence>
<evidence type="ECO:0000313" key="4">
    <source>
        <dbReference type="Proteomes" id="UP000603200"/>
    </source>
</evidence>
<dbReference type="Gene3D" id="3.30.70.270">
    <property type="match status" value="1"/>
</dbReference>
<dbReference type="SUPFAM" id="SSF55073">
    <property type="entry name" value="Nucleotide cyclase"/>
    <property type="match status" value="1"/>
</dbReference>